<dbReference type="Proteomes" id="UP000029096">
    <property type="component" value="Unassembled WGS sequence"/>
</dbReference>
<keyword evidence="2" id="KW-1185">Reference proteome</keyword>
<proteinExistence type="predicted"/>
<dbReference type="RefSeq" id="WP_156097519.1">
    <property type="nucleotide sequence ID" value="NZ_JDUS01000001.1"/>
</dbReference>
<organism evidence="1 2">
    <name type="scientific">Bifidobacterium bohemicum DSM 22767</name>
    <dbReference type="NCBI Taxonomy" id="1437606"/>
    <lineage>
        <taxon>Bacteria</taxon>
        <taxon>Bacillati</taxon>
        <taxon>Actinomycetota</taxon>
        <taxon>Actinomycetes</taxon>
        <taxon>Bifidobacteriales</taxon>
        <taxon>Bifidobacteriaceae</taxon>
        <taxon>Bifidobacterium</taxon>
    </lineage>
</organism>
<evidence type="ECO:0000313" key="1">
    <source>
        <dbReference type="EMBL" id="KFI47009.1"/>
    </source>
</evidence>
<reference evidence="1 2" key="1">
    <citation type="submission" date="2014-03" db="EMBL/GenBank/DDBJ databases">
        <title>Genomics of Bifidobacteria.</title>
        <authorList>
            <person name="Ventura M."/>
            <person name="Milani C."/>
            <person name="Lugli G.A."/>
        </authorList>
    </citation>
    <scope>NUCLEOTIDE SEQUENCE [LARGE SCALE GENOMIC DNA]</scope>
    <source>
        <strain evidence="1 2">DSM 22767</strain>
    </source>
</reference>
<accession>A0A086ZKF9</accession>
<evidence type="ECO:0000313" key="2">
    <source>
        <dbReference type="Proteomes" id="UP000029096"/>
    </source>
</evidence>
<dbReference type="EMBL" id="JGYP01000001">
    <property type="protein sequence ID" value="KFI47009.1"/>
    <property type="molecule type" value="Genomic_DNA"/>
</dbReference>
<dbReference type="AlphaFoldDB" id="A0A086ZKF9"/>
<protein>
    <submittedName>
        <fullName evidence="1">Uncharacterized protein</fullName>
    </submittedName>
</protein>
<dbReference type="OrthoDB" id="1780383at2"/>
<comment type="caution">
    <text evidence="1">The sequence shown here is derived from an EMBL/GenBank/DDBJ whole genome shotgun (WGS) entry which is preliminary data.</text>
</comment>
<dbReference type="STRING" id="1437606.BBOH_0484"/>
<name>A0A086ZKF9_9BIFI</name>
<gene>
    <name evidence="1" type="ORF">BBOH_0484</name>
</gene>
<sequence>MPTIRELLGVLRNTYPRNLIRSAYYDAKERFSDFDIGIPDQIKNKVRAMIG</sequence>